<feature type="compositionally biased region" description="Basic and acidic residues" evidence="1">
    <location>
        <begin position="1"/>
        <end position="17"/>
    </location>
</feature>
<keyword evidence="4" id="KW-1185">Reference proteome</keyword>
<dbReference type="InterPro" id="IPR032710">
    <property type="entry name" value="NTF2-like_dom_sf"/>
</dbReference>
<comment type="caution">
    <text evidence="3">The sequence shown here is derived from an EMBL/GenBank/DDBJ whole genome shotgun (WGS) entry which is preliminary data.</text>
</comment>
<dbReference type="Gene3D" id="3.10.450.50">
    <property type="match status" value="1"/>
</dbReference>
<accession>A0ABV9Z7Q4</accession>
<feature type="region of interest" description="Disordered" evidence="1">
    <location>
        <begin position="1"/>
        <end position="35"/>
    </location>
</feature>
<sequence>MTRVLPDRRGGERDATRRGASSTGSTAAPLGGAGPRRELTELLDRYADAFARADLAAVAACHVTPVLFVTEWDSTVFSSAREVAEGFRRVVDDHRARRFVTLTHRIETVSAASRIVEVGVRWTFHDGQGRPLRHDRYRYVLRRVDDRGLLINAVVVLGGSPVAAP</sequence>
<dbReference type="EMBL" id="JBHSKG010000001">
    <property type="protein sequence ID" value="MFC5137245.1"/>
    <property type="molecule type" value="Genomic_DNA"/>
</dbReference>
<feature type="domain" description="SnoaL-like" evidence="2">
    <location>
        <begin position="41"/>
        <end position="146"/>
    </location>
</feature>
<evidence type="ECO:0000256" key="1">
    <source>
        <dbReference type="SAM" id="MobiDB-lite"/>
    </source>
</evidence>
<evidence type="ECO:0000313" key="4">
    <source>
        <dbReference type="Proteomes" id="UP001596175"/>
    </source>
</evidence>
<dbReference type="Proteomes" id="UP001596175">
    <property type="component" value="Unassembled WGS sequence"/>
</dbReference>
<name>A0ABV9Z7Q4_9PSEU</name>
<protein>
    <submittedName>
        <fullName evidence="3">Nuclear transport factor 2 family protein</fullName>
    </submittedName>
</protein>
<proteinExistence type="predicted"/>
<dbReference type="InterPro" id="IPR037401">
    <property type="entry name" value="SnoaL-like"/>
</dbReference>
<gene>
    <name evidence="3" type="ORF">ACFPK1_03325</name>
</gene>
<dbReference type="SUPFAM" id="SSF54427">
    <property type="entry name" value="NTF2-like"/>
    <property type="match status" value="1"/>
</dbReference>
<dbReference type="Pfam" id="PF13474">
    <property type="entry name" value="SnoaL_3"/>
    <property type="match status" value="1"/>
</dbReference>
<organism evidence="3 4">
    <name type="scientific">Actinomycetospora rhizophila</name>
    <dbReference type="NCBI Taxonomy" id="1416876"/>
    <lineage>
        <taxon>Bacteria</taxon>
        <taxon>Bacillati</taxon>
        <taxon>Actinomycetota</taxon>
        <taxon>Actinomycetes</taxon>
        <taxon>Pseudonocardiales</taxon>
        <taxon>Pseudonocardiaceae</taxon>
        <taxon>Actinomycetospora</taxon>
    </lineage>
</organism>
<evidence type="ECO:0000259" key="2">
    <source>
        <dbReference type="Pfam" id="PF13474"/>
    </source>
</evidence>
<dbReference type="RefSeq" id="WP_378019450.1">
    <property type="nucleotide sequence ID" value="NZ_JBHSKG010000001.1"/>
</dbReference>
<reference evidence="4" key="1">
    <citation type="journal article" date="2019" name="Int. J. Syst. Evol. Microbiol.">
        <title>The Global Catalogue of Microorganisms (GCM) 10K type strain sequencing project: providing services to taxonomists for standard genome sequencing and annotation.</title>
        <authorList>
            <consortium name="The Broad Institute Genomics Platform"/>
            <consortium name="The Broad Institute Genome Sequencing Center for Infectious Disease"/>
            <person name="Wu L."/>
            <person name="Ma J."/>
        </authorList>
    </citation>
    <scope>NUCLEOTIDE SEQUENCE [LARGE SCALE GENOMIC DNA]</scope>
    <source>
        <strain evidence="4">XZYJ18</strain>
    </source>
</reference>
<evidence type="ECO:0000313" key="3">
    <source>
        <dbReference type="EMBL" id="MFC5137245.1"/>
    </source>
</evidence>